<keyword evidence="6 13" id="KW-0413">Isomerase</keyword>
<dbReference type="InterPro" id="IPR023406">
    <property type="entry name" value="Topo_IA_AS"/>
</dbReference>
<dbReference type="GO" id="GO:0043597">
    <property type="term" value="C:cytoplasmic replication fork"/>
    <property type="evidence" value="ECO:0007669"/>
    <property type="project" value="TreeGrafter"/>
</dbReference>
<protein>
    <recommendedName>
        <fullName evidence="3">DNA topoisomerase</fullName>
        <ecNumber evidence="3">5.6.2.1</ecNumber>
    </recommendedName>
    <alternativeName>
        <fullName evidence="10">Omega-protein</fullName>
    </alternativeName>
    <alternativeName>
        <fullName evidence="9">Relaxing enzyme</fullName>
    </alternativeName>
    <alternativeName>
        <fullName evidence="7">Swivelase</fullName>
    </alternativeName>
    <alternativeName>
        <fullName evidence="8">Untwisting enzyme</fullName>
    </alternativeName>
</protein>
<evidence type="ECO:0000256" key="10">
    <source>
        <dbReference type="ARBA" id="ARBA00032877"/>
    </source>
</evidence>
<comment type="catalytic activity">
    <reaction evidence="1">
        <text>ATP-independent breakage of single-stranded DNA, followed by passage and rejoining.</text>
        <dbReference type="EC" id="5.6.2.1"/>
    </reaction>
</comment>
<dbReference type="Gene3D" id="3.40.50.140">
    <property type="match status" value="1"/>
</dbReference>
<dbReference type="PANTHER" id="PTHR11390:SF21">
    <property type="entry name" value="DNA TOPOISOMERASE 3-ALPHA"/>
    <property type="match status" value="1"/>
</dbReference>
<evidence type="ECO:0000256" key="3">
    <source>
        <dbReference type="ARBA" id="ARBA00012891"/>
    </source>
</evidence>
<feature type="domain" description="Topo IA-type catalytic" evidence="12">
    <location>
        <begin position="150"/>
        <end position="619"/>
    </location>
</feature>
<dbReference type="PROSITE" id="PS00396">
    <property type="entry name" value="TOPO_IA_1"/>
    <property type="match status" value="1"/>
</dbReference>
<evidence type="ECO:0000256" key="4">
    <source>
        <dbReference type="ARBA" id="ARBA00023029"/>
    </source>
</evidence>
<dbReference type="GO" id="GO:0006310">
    <property type="term" value="P:DNA recombination"/>
    <property type="evidence" value="ECO:0007669"/>
    <property type="project" value="TreeGrafter"/>
</dbReference>
<dbReference type="EC" id="5.6.2.1" evidence="3"/>
<comment type="similarity">
    <text evidence="2">Belongs to the type IA topoisomerase family.</text>
</comment>
<proteinExistence type="inferred from homology"/>
<dbReference type="GO" id="GO:0006265">
    <property type="term" value="P:DNA topological change"/>
    <property type="evidence" value="ECO:0007669"/>
    <property type="project" value="InterPro"/>
</dbReference>
<dbReference type="SUPFAM" id="SSF56712">
    <property type="entry name" value="Prokaryotic type I DNA topoisomerase"/>
    <property type="match status" value="1"/>
</dbReference>
<dbReference type="GO" id="GO:0003677">
    <property type="term" value="F:DNA binding"/>
    <property type="evidence" value="ECO:0007669"/>
    <property type="project" value="UniProtKB-KW"/>
</dbReference>
<dbReference type="PRINTS" id="PR00417">
    <property type="entry name" value="PRTPISMRASEI"/>
</dbReference>
<accession>A0A1L7NNQ7</accession>
<dbReference type="SMART" id="SM00437">
    <property type="entry name" value="TOP1Ac"/>
    <property type="match status" value="1"/>
</dbReference>
<dbReference type="CDD" id="cd03362">
    <property type="entry name" value="TOPRIM_TopoIA_TopoIII"/>
    <property type="match status" value="1"/>
</dbReference>
<keyword evidence="4" id="KW-0799">Topoisomerase</keyword>
<reference evidence="13 14" key="1">
    <citation type="submission" date="2015-11" db="EMBL/GenBank/DDBJ databases">
        <title>Complete genome sequencing of a biphenyl-degrading bacterium, Pseudomonas putida KF715 (=NBRC110667).</title>
        <authorList>
            <person name="Suenaga H."/>
            <person name="Fujihara N."/>
            <person name="Watanabe T."/>
            <person name="Hirose J."/>
            <person name="Kimura N."/>
            <person name="Yamazoe A."/>
            <person name="Hosoyama A."/>
            <person name="Shimodaira J."/>
            <person name="Furukawa K."/>
        </authorList>
    </citation>
    <scope>NUCLEOTIDE SEQUENCE [LARGE SCALE GENOMIC DNA]</scope>
    <source>
        <strain evidence="13 14">KF715</strain>
        <plasmid evidence="14">Plasmid pkf715b dna</plasmid>
    </source>
</reference>
<dbReference type="InterPro" id="IPR023405">
    <property type="entry name" value="Topo_IA_core_domain"/>
</dbReference>
<feature type="region of interest" description="Disordered" evidence="11">
    <location>
        <begin position="812"/>
        <end position="844"/>
    </location>
</feature>
<gene>
    <name evidence="13" type="ORF">KF715C_pB20</name>
</gene>
<keyword evidence="5" id="KW-0238">DNA-binding</keyword>
<dbReference type="InterPro" id="IPR025589">
    <property type="entry name" value="Toprim_C_rpt"/>
</dbReference>
<keyword evidence="13" id="KW-0614">Plasmid</keyword>
<dbReference type="EMBL" id="AP015031">
    <property type="protein sequence ID" value="BAW27108.1"/>
    <property type="molecule type" value="Genomic_DNA"/>
</dbReference>
<dbReference type="Gene3D" id="2.70.20.10">
    <property type="entry name" value="Topoisomerase I, domain 3"/>
    <property type="match status" value="1"/>
</dbReference>
<dbReference type="InterPro" id="IPR013826">
    <property type="entry name" value="Topo_IA_cen_sub3"/>
</dbReference>
<feature type="compositionally biased region" description="Polar residues" evidence="11">
    <location>
        <begin position="834"/>
        <end position="844"/>
    </location>
</feature>
<evidence type="ECO:0000256" key="2">
    <source>
        <dbReference type="ARBA" id="ARBA00009446"/>
    </source>
</evidence>
<dbReference type="GO" id="GO:0006281">
    <property type="term" value="P:DNA repair"/>
    <property type="evidence" value="ECO:0007669"/>
    <property type="project" value="TreeGrafter"/>
</dbReference>
<evidence type="ECO:0000313" key="14">
    <source>
        <dbReference type="Proteomes" id="UP000218731"/>
    </source>
</evidence>
<evidence type="ECO:0000256" key="9">
    <source>
        <dbReference type="ARBA" id="ARBA00032235"/>
    </source>
</evidence>
<dbReference type="GO" id="GO:0003917">
    <property type="term" value="F:DNA topoisomerase type I (single strand cut, ATP-independent) activity"/>
    <property type="evidence" value="ECO:0007669"/>
    <property type="project" value="UniProtKB-EC"/>
</dbReference>
<dbReference type="InterPro" id="IPR034144">
    <property type="entry name" value="TOPRIM_TopoIII"/>
</dbReference>
<dbReference type="InterPro" id="IPR013497">
    <property type="entry name" value="Topo_IA_cen"/>
</dbReference>
<dbReference type="InterPro" id="IPR003601">
    <property type="entry name" value="Topo_IA_2"/>
</dbReference>
<dbReference type="Gene3D" id="1.10.460.10">
    <property type="entry name" value="Topoisomerase I, domain 2"/>
    <property type="match status" value="1"/>
</dbReference>
<dbReference type="SMART" id="SM00436">
    <property type="entry name" value="TOP1Bc"/>
    <property type="match status" value="1"/>
</dbReference>
<dbReference type="InterPro" id="IPR000380">
    <property type="entry name" value="Topo_IA"/>
</dbReference>
<dbReference type="Gene3D" id="1.10.290.10">
    <property type="entry name" value="Topoisomerase I, domain 4"/>
    <property type="match status" value="1"/>
</dbReference>
<geneLocation type="plasmid" evidence="14">
    <name>pkf715b dna</name>
</geneLocation>
<dbReference type="Gene3D" id="3.30.65.10">
    <property type="entry name" value="Bacterial Topoisomerase I, domain 1"/>
    <property type="match status" value="1"/>
</dbReference>
<evidence type="ECO:0000313" key="13">
    <source>
        <dbReference type="EMBL" id="BAW27108.1"/>
    </source>
</evidence>
<sequence length="844" mass="92948">MGKTLIITEKATVAVSIAQAVGGFSKVETWLESENAILAPAAGHLVEIHSEEMAKAGRDIGNLPVIPDQFDLRVIEPKAKFYNVLQRLMRRPDVTAVANACDAGREGELIFRLIYKMAGCTKPMLRMWMRSMVDDAIRQAYKNMQPGADFDNLAMAAEIRGEGDYIVGINASRGISRLYERETAKAEIFPLGRVQTPTLSLVCALELAILTFRPVPYWEVHGSFGVAAGKYTGKWVAPQPSEARGGSQHRIMDRAKADALISKCSGVAPSSVVDEVKPAQTGPGKLYDLTSLQREANRKLGFSAAYTLEIAQKLYLELSLTTYPRTDSAYLPDDAINDTKKVMGMFGGTPYAEHAQRVLDEGWVRPNKKIFDSTKVSDHFAIIPTGKRAGDLEPDVQKIYDMIVKRFIAVFHPAAEYSVTVRLTTVADELFRSTGRVLVSPGWMVVYGAGIVEDATDRDGDSDDKKELARYVKGESVTPQGIELKMLKTKPPERYTEDTLLGAMETAGRLVEDEDLREAMKERGLGTPVTRSAMIESLQSTKDGAGRKKEPYLIQQKKYFAPSAKGMTVYRFLVDNGIDALTSPVLTGEWEHKLRQMEKGAYKRDAFKSELAELTTEILDTIKNKYAGVQVKKLGALCPTCGGAVEIQARTFMCERQCGFSIWREIAGRMLKVSEAETLLRDKVVLGLKGFVNPKKSTKFEAGLKLLDTGKVEFYFDPTANTKDSKGNFVSCPKCQGGMRRIKVAKGHFWACVDREQCNHTMNDRDGDPVERPKSFPCDLCGKPMYLRNAEKSPFWGCSGFVKGGGGCSNTLKDNNGTPVPKEQPASSDGAPSPTIQTDSGAFL</sequence>
<evidence type="ECO:0000256" key="7">
    <source>
        <dbReference type="ARBA" id="ARBA00030003"/>
    </source>
</evidence>
<dbReference type="InterPro" id="IPR013825">
    <property type="entry name" value="Topo_IA_cen_sub2"/>
</dbReference>
<dbReference type="InterPro" id="IPR003602">
    <property type="entry name" value="Topo_IA_DNA-bd_dom"/>
</dbReference>
<evidence type="ECO:0000256" key="1">
    <source>
        <dbReference type="ARBA" id="ARBA00000213"/>
    </source>
</evidence>
<dbReference type="Pfam" id="PF01131">
    <property type="entry name" value="Topoisom_bac"/>
    <property type="match status" value="1"/>
</dbReference>
<evidence type="ECO:0000256" key="11">
    <source>
        <dbReference type="SAM" id="MobiDB-lite"/>
    </source>
</evidence>
<evidence type="ECO:0000259" key="12">
    <source>
        <dbReference type="PROSITE" id="PS52039"/>
    </source>
</evidence>
<name>A0A1L7NNQ7_PSEPU</name>
<dbReference type="PROSITE" id="PS52039">
    <property type="entry name" value="TOPO_IA_2"/>
    <property type="match status" value="1"/>
</dbReference>
<evidence type="ECO:0000256" key="5">
    <source>
        <dbReference type="ARBA" id="ARBA00023125"/>
    </source>
</evidence>
<dbReference type="InterPro" id="IPR013824">
    <property type="entry name" value="Topo_IA_cen_sub1"/>
</dbReference>
<dbReference type="RefSeq" id="WP_016486988.1">
    <property type="nucleotide sequence ID" value="NZ_AP015031.1"/>
</dbReference>
<dbReference type="Proteomes" id="UP000218731">
    <property type="component" value="Plasmid pKF715B"/>
</dbReference>
<dbReference type="AlphaFoldDB" id="A0A1L7NNQ7"/>
<dbReference type="CDD" id="cd00186">
    <property type="entry name" value="TOP1Ac"/>
    <property type="match status" value="1"/>
</dbReference>
<organism evidence="13 14">
    <name type="scientific">Pseudomonas putida</name>
    <name type="common">Arthrobacter siderocapsulatus</name>
    <dbReference type="NCBI Taxonomy" id="303"/>
    <lineage>
        <taxon>Bacteria</taxon>
        <taxon>Pseudomonadati</taxon>
        <taxon>Pseudomonadota</taxon>
        <taxon>Gammaproteobacteria</taxon>
        <taxon>Pseudomonadales</taxon>
        <taxon>Pseudomonadaceae</taxon>
        <taxon>Pseudomonas</taxon>
    </lineage>
</organism>
<evidence type="ECO:0000256" key="8">
    <source>
        <dbReference type="ARBA" id="ARBA00031985"/>
    </source>
</evidence>
<evidence type="ECO:0000256" key="6">
    <source>
        <dbReference type="ARBA" id="ARBA00023235"/>
    </source>
</evidence>
<dbReference type="PANTHER" id="PTHR11390">
    <property type="entry name" value="PROKARYOTIC DNA TOPOISOMERASE"/>
    <property type="match status" value="1"/>
</dbReference>
<dbReference type="Pfam" id="PF13342">
    <property type="entry name" value="Toprim_Crpt"/>
    <property type="match status" value="1"/>
</dbReference>